<dbReference type="PROSITE" id="PS50943">
    <property type="entry name" value="HTH_CROC1"/>
    <property type="match status" value="1"/>
</dbReference>
<dbReference type="GO" id="GO:0003700">
    <property type="term" value="F:DNA-binding transcription factor activity"/>
    <property type="evidence" value="ECO:0007669"/>
    <property type="project" value="TreeGrafter"/>
</dbReference>
<dbReference type="GO" id="GO:0005829">
    <property type="term" value="C:cytosol"/>
    <property type="evidence" value="ECO:0007669"/>
    <property type="project" value="TreeGrafter"/>
</dbReference>
<dbReference type="SUPFAM" id="SSF48452">
    <property type="entry name" value="TPR-like"/>
    <property type="match status" value="1"/>
</dbReference>
<protein>
    <submittedName>
        <fullName evidence="4">Helix-turn-helix domain-containing protein</fullName>
    </submittedName>
</protein>
<dbReference type="SUPFAM" id="SSF47413">
    <property type="entry name" value="lambda repressor-like DNA-binding domains"/>
    <property type="match status" value="1"/>
</dbReference>
<dbReference type="Pfam" id="PF01381">
    <property type="entry name" value="HTH_3"/>
    <property type="match status" value="1"/>
</dbReference>
<dbReference type="CDD" id="cd00093">
    <property type="entry name" value="HTH_XRE"/>
    <property type="match status" value="1"/>
</dbReference>
<dbReference type="InterPro" id="IPR050807">
    <property type="entry name" value="TransReg_Diox_bact_type"/>
</dbReference>
<dbReference type="SMART" id="SM00028">
    <property type="entry name" value="TPR"/>
    <property type="match status" value="4"/>
</dbReference>
<dbReference type="Proteomes" id="UP000319280">
    <property type="component" value="Unassembled WGS sequence"/>
</dbReference>
<dbReference type="PANTHER" id="PTHR46797:SF1">
    <property type="entry name" value="METHYLPHOSPHONATE SYNTHASE"/>
    <property type="match status" value="1"/>
</dbReference>
<dbReference type="GO" id="GO:0003677">
    <property type="term" value="F:DNA binding"/>
    <property type="evidence" value="ECO:0007669"/>
    <property type="project" value="UniProtKB-KW"/>
</dbReference>
<evidence type="ECO:0000256" key="2">
    <source>
        <dbReference type="PROSITE-ProRule" id="PRU00339"/>
    </source>
</evidence>
<keyword evidence="5" id="KW-1185">Reference proteome</keyword>
<dbReference type="InterPro" id="IPR011990">
    <property type="entry name" value="TPR-like_helical_dom_sf"/>
</dbReference>
<dbReference type="InterPro" id="IPR001387">
    <property type="entry name" value="Cro/C1-type_HTH"/>
</dbReference>
<dbReference type="SMART" id="SM00530">
    <property type="entry name" value="HTH_XRE"/>
    <property type="match status" value="1"/>
</dbReference>
<evidence type="ECO:0000313" key="4">
    <source>
        <dbReference type="EMBL" id="TRM11455.1"/>
    </source>
</evidence>
<proteinExistence type="predicted"/>
<dbReference type="PROSITE" id="PS50005">
    <property type="entry name" value="TPR"/>
    <property type="match status" value="1"/>
</dbReference>
<evidence type="ECO:0000256" key="1">
    <source>
        <dbReference type="ARBA" id="ARBA00023125"/>
    </source>
</evidence>
<dbReference type="Gene3D" id="1.10.260.40">
    <property type="entry name" value="lambda repressor-like DNA-binding domains"/>
    <property type="match status" value="1"/>
</dbReference>
<feature type="domain" description="HTH cro/C1-type" evidence="3">
    <location>
        <begin position="8"/>
        <end position="61"/>
    </location>
</feature>
<evidence type="ECO:0000313" key="5">
    <source>
        <dbReference type="Proteomes" id="UP000319280"/>
    </source>
</evidence>
<feature type="repeat" description="TPR" evidence="2">
    <location>
        <begin position="270"/>
        <end position="303"/>
    </location>
</feature>
<keyword evidence="2" id="KW-0802">TPR repeat</keyword>
<dbReference type="PANTHER" id="PTHR46797">
    <property type="entry name" value="HTH-TYPE TRANSCRIPTIONAL REGULATOR"/>
    <property type="match status" value="1"/>
</dbReference>
<dbReference type="EMBL" id="VJMZ01000001">
    <property type="protein sequence ID" value="TRM11455.1"/>
    <property type="molecule type" value="Genomic_DNA"/>
</dbReference>
<dbReference type="Gene3D" id="1.25.40.10">
    <property type="entry name" value="Tetratricopeptide repeat domain"/>
    <property type="match status" value="1"/>
</dbReference>
<accession>A0A549YHU9</accession>
<dbReference type="InterPro" id="IPR019734">
    <property type="entry name" value="TPR_rpt"/>
</dbReference>
<gene>
    <name evidence="4" type="ORF">FH966_06950</name>
</gene>
<dbReference type="AlphaFoldDB" id="A0A549YHU9"/>
<name>A0A549YHU9_9BACI</name>
<organism evidence="4 5">
    <name type="scientific">Lentibacillus cibarius</name>
    <dbReference type="NCBI Taxonomy" id="2583219"/>
    <lineage>
        <taxon>Bacteria</taxon>
        <taxon>Bacillati</taxon>
        <taxon>Bacillota</taxon>
        <taxon>Bacilli</taxon>
        <taxon>Bacillales</taxon>
        <taxon>Bacillaceae</taxon>
        <taxon>Lentibacillus</taxon>
    </lineage>
</organism>
<comment type="caution">
    <text evidence="4">The sequence shown here is derived from an EMBL/GenBank/DDBJ whole genome shotgun (WGS) entry which is preliminary data.</text>
</comment>
<sequence>MLDIGERIRQLRMQKNLTQGDLVKNTFSITYLSRIENGQINPSQSFLKEMSKRLKVSMDDLLGENPIHREERVTLLFDKFFSSIMLSDEELSFLHINAKEIHSPDTLIKIYGTLLSYYLIHKNMNEAEKIFTLSVHMLPDPIEDVDTKSLMYYYNACGSYFHFIQLYHRSDDYFTKAVSLTDNRMTIDNARVFHNTSLAKQLVMGDQTLISYYTTKAYHISKSLDSSEMLARLFIIQGLQYYTNRNYEESLKKLNHAREMTNPTNLKVQASIDYNVGKAHRGLGHFEAAIESYKKSIELNNETNEIEGTVDAYKELALIYINKRLWKEANVYLSNALKLAKEFNLYYMMIELGYIEASVHKVRGNDMTYEKEMQKTIDKGMNYEQYTLVRHMARELGDYFYEWRAYKKAASFFKLALDNGVDLTYSE</sequence>
<reference evidence="4 5" key="1">
    <citation type="submission" date="2019-07" db="EMBL/GenBank/DDBJ databases">
        <title>Genomic analysis of Lentibacillus sp. NKC851-2.</title>
        <authorList>
            <person name="Oh Y.J."/>
        </authorList>
    </citation>
    <scope>NUCLEOTIDE SEQUENCE [LARGE SCALE GENOMIC DNA]</scope>
    <source>
        <strain evidence="4 5">NKC851-2</strain>
    </source>
</reference>
<keyword evidence="1" id="KW-0238">DNA-binding</keyword>
<evidence type="ECO:0000259" key="3">
    <source>
        <dbReference type="PROSITE" id="PS50943"/>
    </source>
</evidence>
<dbReference type="InterPro" id="IPR010982">
    <property type="entry name" value="Lambda_DNA-bd_dom_sf"/>
</dbReference>